<sequence>MITSFGSINLDFVVALPRLPRPGETVSGPDHQTFPGGKGANQALAARRAGAEVRMIGAVGRDPFADLALANLRAAGVDLSGVRALDGTTGLAFIGVDPSGQNQIMVASGTNKRVSASWLKDALHPGEILMMQGEVPGPEVTIAIEAAHAAGARIFLNPAPIPDKAYAGLAREVDVLVVNEGEAEAIGAFLDLPGEPAGFVEALATGDRLVAVTLGSDGVLAGRGDELFRIRPPKVEVRDTTGAGDAFCGALAAALDRNAPLGRALCEAIAAGSLACAATGAQSSAPEAREIAMLADTLKAQ</sequence>
<protein>
    <recommendedName>
        <fullName evidence="3 12">Ribokinase</fullName>
        <shortName evidence="12">RK</shortName>
        <ecNumber evidence="2 12">2.7.1.15</ecNumber>
    </recommendedName>
</protein>
<evidence type="ECO:0000256" key="11">
    <source>
        <dbReference type="ARBA" id="ARBA00023277"/>
    </source>
</evidence>
<evidence type="ECO:0000256" key="2">
    <source>
        <dbReference type="ARBA" id="ARBA00012035"/>
    </source>
</evidence>
<comment type="similarity">
    <text evidence="1">Belongs to the carbohydrate kinase pfkB family.</text>
</comment>
<feature type="binding site" evidence="12">
    <location>
        <begin position="37"/>
        <end position="41"/>
    </location>
    <ligand>
        <name>substrate</name>
    </ligand>
</feature>
<evidence type="ECO:0000256" key="1">
    <source>
        <dbReference type="ARBA" id="ARBA00005380"/>
    </source>
</evidence>
<dbReference type="Pfam" id="PF00294">
    <property type="entry name" value="PfkB"/>
    <property type="match status" value="1"/>
</dbReference>
<feature type="binding site" evidence="12">
    <location>
        <position position="278"/>
    </location>
    <ligand>
        <name>K(+)</name>
        <dbReference type="ChEBI" id="CHEBI:29103"/>
    </ligand>
</feature>
<feature type="binding site" evidence="12">
    <location>
        <position position="134"/>
    </location>
    <ligand>
        <name>substrate</name>
    </ligand>
</feature>
<evidence type="ECO:0000256" key="7">
    <source>
        <dbReference type="ARBA" id="ARBA00022777"/>
    </source>
</evidence>
<evidence type="ECO:0000256" key="9">
    <source>
        <dbReference type="ARBA" id="ARBA00022842"/>
    </source>
</evidence>
<evidence type="ECO:0000256" key="12">
    <source>
        <dbReference type="HAMAP-Rule" id="MF_01987"/>
    </source>
</evidence>
<comment type="activity regulation">
    <text evidence="12">Activated by a monovalent cation that binds near, but not in, the active site. The most likely occupant of the site in vivo is potassium. Ion binding induces a conformational change that may alter substrate affinity.</text>
</comment>
<evidence type="ECO:0000256" key="3">
    <source>
        <dbReference type="ARBA" id="ARBA00016943"/>
    </source>
</evidence>
<feature type="binding site" evidence="12">
    <location>
        <begin position="9"/>
        <end position="11"/>
    </location>
    <ligand>
        <name>substrate</name>
    </ligand>
</feature>
<dbReference type="PRINTS" id="PR00990">
    <property type="entry name" value="RIBOKINASE"/>
</dbReference>
<name>A0A926NVA7_9HYPH</name>
<dbReference type="HAMAP" id="MF_01987">
    <property type="entry name" value="Ribokinase"/>
    <property type="match status" value="1"/>
</dbReference>
<evidence type="ECO:0000259" key="13">
    <source>
        <dbReference type="Pfam" id="PF00294"/>
    </source>
</evidence>
<keyword evidence="4 12" id="KW-0808">Transferase</keyword>
<comment type="function">
    <text evidence="12">Catalyzes the phosphorylation of ribose at O-5 in a reaction requiring ATP and magnesium. The resulting D-ribose-5-phosphate can then be used either for sythesis of nucleotides, histidine, and tryptophan, or as a component of the pentose phosphate pathway.</text>
</comment>
<keyword evidence="9 12" id="KW-0460">Magnesium</keyword>
<feature type="binding site" evidence="12">
    <location>
        <position position="239"/>
    </location>
    <ligand>
        <name>K(+)</name>
        <dbReference type="ChEBI" id="CHEBI:29103"/>
    </ligand>
</feature>
<evidence type="ECO:0000256" key="8">
    <source>
        <dbReference type="ARBA" id="ARBA00022840"/>
    </source>
</evidence>
<keyword evidence="5 12" id="KW-0479">Metal-binding</keyword>
<comment type="cofactor">
    <cofactor evidence="12">
        <name>Mg(2+)</name>
        <dbReference type="ChEBI" id="CHEBI:18420"/>
    </cofactor>
    <text evidence="12">Requires a divalent cation, most likely magnesium in vivo, as an electrophilic catalyst to aid phosphoryl group transfer. It is the chelate of the metal and the nucleotide that is the actual substrate.</text>
</comment>
<comment type="subcellular location">
    <subcellularLocation>
        <location evidence="12">Cytoplasm</location>
    </subcellularLocation>
</comment>
<evidence type="ECO:0000313" key="14">
    <source>
        <dbReference type="EMBL" id="MBD1544770.1"/>
    </source>
</evidence>
<evidence type="ECO:0000256" key="6">
    <source>
        <dbReference type="ARBA" id="ARBA00022741"/>
    </source>
</evidence>
<comment type="caution">
    <text evidence="12">Lacks conserved residue(s) required for the propagation of feature annotation.</text>
</comment>
<feature type="binding site" evidence="12">
    <location>
        <position position="275"/>
    </location>
    <ligand>
        <name>K(+)</name>
        <dbReference type="ChEBI" id="CHEBI:29103"/>
    </ligand>
</feature>
<dbReference type="GO" id="GO:0046872">
    <property type="term" value="F:metal ion binding"/>
    <property type="evidence" value="ECO:0007669"/>
    <property type="project" value="UniProtKB-KW"/>
</dbReference>
<evidence type="ECO:0000313" key="15">
    <source>
        <dbReference type="Proteomes" id="UP000598467"/>
    </source>
</evidence>
<feature type="binding site" evidence="12">
    <location>
        <position position="241"/>
    </location>
    <ligand>
        <name>K(+)</name>
        <dbReference type="ChEBI" id="CHEBI:29103"/>
    </ligand>
</feature>
<keyword evidence="7 12" id="KW-0418">Kinase</keyword>
<dbReference type="InterPro" id="IPR011611">
    <property type="entry name" value="PfkB_dom"/>
</dbReference>
<dbReference type="GO" id="GO:0005829">
    <property type="term" value="C:cytosol"/>
    <property type="evidence" value="ECO:0007669"/>
    <property type="project" value="TreeGrafter"/>
</dbReference>
<dbReference type="PANTHER" id="PTHR10584">
    <property type="entry name" value="SUGAR KINASE"/>
    <property type="match status" value="1"/>
</dbReference>
<dbReference type="CDD" id="cd01174">
    <property type="entry name" value="ribokinase"/>
    <property type="match status" value="1"/>
</dbReference>
<dbReference type="InterPro" id="IPR029056">
    <property type="entry name" value="Ribokinase-like"/>
</dbReference>
<gene>
    <name evidence="12" type="primary">rbsK</name>
    <name evidence="14" type="ORF">HK439_00715</name>
</gene>
<evidence type="ECO:0000256" key="4">
    <source>
        <dbReference type="ARBA" id="ARBA00022679"/>
    </source>
</evidence>
<comment type="similarity">
    <text evidence="12">Belongs to the carbohydrate kinase PfkB family. Ribokinase subfamily.</text>
</comment>
<keyword evidence="6 12" id="KW-0547">Nucleotide-binding</keyword>
<comment type="pathway">
    <text evidence="12">Carbohydrate metabolism; D-ribose degradation; D-ribose 5-phosphate from beta-D-ribopyranose: step 2/2.</text>
</comment>
<feature type="binding site" evidence="12">
    <location>
        <begin position="244"/>
        <end position="245"/>
    </location>
    <ligand>
        <name>ATP</name>
        <dbReference type="ChEBI" id="CHEBI:30616"/>
    </ligand>
</feature>
<accession>A0A926NVA7</accession>
<feature type="binding site" evidence="12">
    <location>
        <position position="179"/>
    </location>
    <ligand>
        <name>ATP</name>
        <dbReference type="ChEBI" id="CHEBI:30616"/>
    </ligand>
</feature>
<evidence type="ECO:0000256" key="10">
    <source>
        <dbReference type="ARBA" id="ARBA00022958"/>
    </source>
</evidence>
<comment type="subunit">
    <text evidence="12">Homodimer.</text>
</comment>
<feature type="domain" description="Carbohydrate kinase PfkB" evidence="13">
    <location>
        <begin position="2"/>
        <end position="287"/>
    </location>
</feature>
<feature type="active site" description="Proton acceptor" evidence="12">
    <location>
        <position position="245"/>
    </location>
</feature>
<dbReference type="EMBL" id="JABFCZ010000001">
    <property type="protein sequence ID" value="MBD1544770.1"/>
    <property type="molecule type" value="Genomic_DNA"/>
</dbReference>
<dbReference type="GO" id="GO:0019303">
    <property type="term" value="P:D-ribose catabolic process"/>
    <property type="evidence" value="ECO:0007669"/>
    <property type="project" value="UniProtKB-UniRule"/>
</dbReference>
<dbReference type="Proteomes" id="UP000598467">
    <property type="component" value="Unassembled WGS sequence"/>
</dbReference>
<feature type="binding site" evidence="12">
    <location>
        <position position="245"/>
    </location>
    <ligand>
        <name>substrate</name>
    </ligand>
</feature>
<reference evidence="14" key="1">
    <citation type="submission" date="2020-05" db="EMBL/GenBank/DDBJ databases">
        <title>Identification of trans-AT polyketide cluster in two marine bacteria, producers of a novel glutaramide-containing polyketide sesbanimide D and analogs.</title>
        <authorList>
            <person name="Kacar D."/>
            <person name="Rodriguez P."/>
            <person name="Canedo L."/>
            <person name="Gonzalez E."/>
            <person name="Galan B."/>
            <person name="De La Calle F."/>
            <person name="Garcia J.L."/>
        </authorList>
    </citation>
    <scope>NUCLEOTIDE SEQUENCE</scope>
    <source>
        <strain evidence="14">PHM038</strain>
    </source>
</reference>
<dbReference type="AlphaFoldDB" id="A0A926NVA7"/>
<keyword evidence="8 12" id="KW-0067">ATP-binding</keyword>
<dbReference type="InterPro" id="IPR011877">
    <property type="entry name" value="Ribokinase"/>
</dbReference>
<dbReference type="SUPFAM" id="SSF53613">
    <property type="entry name" value="Ribokinase-like"/>
    <property type="match status" value="1"/>
</dbReference>
<comment type="caution">
    <text evidence="14">The sequence shown here is derived from an EMBL/GenBank/DDBJ whole genome shotgun (WGS) entry which is preliminary data.</text>
</comment>
<dbReference type="PANTHER" id="PTHR10584:SF166">
    <property type="entry name" value="RIBOKINASE"/>
    <property type="match status" value="1"/>
</dbReference>
<keyword evidence="11 12" id="KW-0119">Carbohydrate metabolism</keyword>
<dbReference type="GO" id="GO:0004747">
    <property type="term" value="F:ribokinase activity"/>
    <property type="evidence" value="ECO:0007669"/>
    <property type="project" value="UniProtKB-UniRule"/>
</dbReference>
<dbReference type="GO" id="GO:0005524">
    <property type="term" value="F:ATP binding"/>
    <property type="evidence" value="ECO:0007669"/>
    <property type="project" value="UniProtKB-UniRule"/>
</dbReference>
<dbReference type="PROSITE" id="PS00584">
    <property type="entry name" value="PFKB_KINASES_2"/>
    <property type="match status" value="1"/>
</dbReference>
<dbReference type="EC" id="2.7.1.15" evidence="2 12"/>
<keyword evidence="12" id="KW-0963">Cytoplasm</keyword>
<feature type="binding site" evidence="12">
    <location>
        <position position="280"/>
    </location>
    <ligand>
        <name>K(+)</name>
        <dbReference type="ChEBI" id="CHEBI:29103"/>
    </ligand>
</feature>
<proteinExistence type="inferred from homology"/>
<organism evidence="14 15">
    <name type="scientific">Roseibium aggregatum</name>
    <dbReference type="NCBI Taxonomy" id="187304"/>
    <lineage>
        <taxon>Bacteria</taxon>
        <taxon>Pseudomonadati</taxon>
        <taxon>Pseudomonadota</taxon>
        <taxon>Alphaproteobacteria</taxon>
        <taxon>Hyphomicrobiales</taxon>
        <taxon>Stappiaceae</taxon>
        <taxon>Roseibium</taxon>
    </lineage>
</organism>
<dbReference type="RefSeq" id="WP_190289442.1">
    <property type="nucleotide sequence ID" value="NZ_JABFCZ010000001.1"/>
</dbReference>
<keyword evidence="10 12" id="KW-0630">Potassium</keyword>
<evidence type="ECO:0000256" key="5">
    <source>
        <dbReference type="ARBA" id="ARBA00022723"/>
    </source>
</evidence>
<dbReference type="InterPro" id="IPR002173">
    <property type="entry name" value="Carboh/pur_kinase_PfkB_CS"/>
</dbReference>
<comment type="catalytic activity">
    <reaction evidence="12">
        <text>D-ribose + ATP = D-ribose 5-phosphate + ADP + H(+)</text>
        <dbReference type="Rhea" id="RHEA:13697"/>
        <dbReference type="ChEBI" id="CHEBI:15378"/>
        <dbReference type="ChEBI" id="CHEBI:30616"/>
        <dbReference type="ChEBI" id="CHEBI:47013"/>
        <dbReference type="ChEBI" id="CHEBI:78346"/>
        <dbReference type="ChEBI" id="CHEBI:456216"/>
        <dbReference type="EC" id="2.7.1.15"/>
    </reaction>
</comment>
<dbReference type="Gene3D" id="3.40.1190.20">
    <property type="match status" value="1"/>
</dbReference>
<dbReference type="InterPro" id="IPR002139">
    <property type="entry name" value="Ribo/fructo_kinase"/>
</dbReference>
<feature type="binding site" evidence="12">
    <location>
        <begin position="213"/>
        <end position="218"/>
    </location>
    <ligand>
        <name>ATP</name>
        <dbReference type="ChEBI" id="CHEBI:30616"/>
    </ligand>
</feature>
<feature type="binding site" evidence="12">
    <location>
        <position position="284"/>
    </location>
    <ligand>
        <name>K(+)</name>
        <dbReference type="ChEBI" id="CHEBI:29103"/>
    </ligand>
</feature>